<dbReference type="AlphaFoldDB" id="A0A1V3XVC4"/>
<accession>A0A1V3XVC4</accession>
<name>A0A1V3XVC4_MYCKA</name>
<dbReference type="STRING" id="1768.B1T50_13200"/>
<dbReference type="EMBL" id="MVBM01000001">
    <property type="protein sequence ID" value="OOK82726.1"/>
    <property type="molecule type" value="Genomic_DNA"/>
</dbReference>
<comment type="caution">
    <text evidence="1">The sequence shown here is derived from an EMBL/GenBank/DDBJ whole genome shotgun (WGS) entry which is preliminary data.</text>
</comment>
<dbReference type="Proteomes" id="UP000188532">
    <property type="component" value="Unassembled WGS sequence"/>
</dbReference>
<dbReference type="Proteomes" id="UP000189229">
    <property type="component" value="Unassembled WGS sequence"/>
</dbReference>
<proteinExistence type="predicted"/>
<evidence type="ECO:0000313" key="4">
    <source>
        <dbReference type="Proteomes" id="UP000189229"/>
    </source>
</evidence>
<evidence type="ECO:0000313" key="2">
    <source>
        <dbReference type="EMBL" id="OOK83498.1"/>
    </source>
</evidence>
<reference evidence="3 4" key="1">
    <citation type="submission" date="2017-02" db="EMBL/GenBank/DDBJ databases">
        <title>Complete genome sequences of Mycobacterium kansasii strains isolated from rhesus macaques.</title>
        <authorList>
            <person name="Panda A."/>
            <person name="Nagaraj S."/>
            <person name="Zhao X."/>
            <person name="Tettelin H."/>
            <person name="Detolla L.J."/>
        </authorList>
    </citation>
    <scope>NUCLEOTIDE SEQUENCE [LARGE SCALE GENOMIC DNA]</scope>
    <source>
        <strain evidence="2 3">11-3469</strain>
        <strain evidence="1 4">11-3813</strain>
    </source>
</reference>
<evidence type="ECO:0000313" key="1">
    <source>
        <dbReference type="EMBL" id="OOK82726.1"/>
    </source>
</evidence>
<protein>
    <submittedName>
        <fullName evidence="1">Uncharacterized protein</fullName>
    </submittedName>
</protein>
<evidence type="ECO:0000313" key="3">
    <source>
        <dbReference type="Proteomes" id="UP000188532"/>
    </source>
</evidence>
<sequence length="89" mass="9923">MFANLWEDATTDRPYRRITSEVRSIEGNTNVLVWVEAIQYGDGSLDQSAIDRPSVQIEANQEALSSRQARELAAALLTAADELDGWAKR</sequence>
<dbReference type="EMBL" id="MVBN01000001">
    <property type="protein sequence ID" value="OOK83498.1"/>
    <property type="molecule type" value="Genomic_DNA"/>
</dbReference>
<gene>
    <name evidence="2" type="ORF">BZL29_1618</name>
    <name evidence="1" type="ORF">BZL30_0186</name>
</gene>
<organism evidence="1 4">
    <name type="scientific">Mycobacterium kansasii</name>
    <dbReference type="NCBI Taxonomy" id="1768"/>
    <lineage>
        <taxon>Bacteria</taxon>
        <taxon>Bacillati</taxon>
        <taxon>Actinomycetota</taxon>
        <taxon>Actinomycetes</taxon>
        <taxon>Mycobacteriales</taxon>
        <taxon>Mycobacteriaceae</taxon>
        <taxon>Mycobacterium</taxon>
    </lineage>
</organism>